<keyword evidence="4" id="KW-1185">Reference proteome</keyword>
<protein>
    <recommendedName>
        <fullName evidence="5">Clumping factor A</fullName>
    </recommendedName>
</protein>
<keyword evidence="2" id="KW-0812">Transmembrane</keyword>
<gene>
    <name evidence="3" type="ORF">I4J89_18740</name>
</gene>
<feature type="compositionally biased region" description="Acidic residues" evidence="1">
    <location>
        <begin position="211"/>
        <end position="227"/>
    </location>
</feature>
<feature type="compositionally biased region" description="Basic and acidic residues" evidence="1">
    <location>
        <begin position="184"/>
        <end position="197"/>
    </location>
</feature>
<sequence length="301" mass="30951">MIVASFLLIPVAVLFVALGLINGSSSLLIASIVVSLSAAVTLVIGLRQAAARRVEVPLGPEPAVPMPGSPTRGDRPDGDDETVVDASADDSAPGAAAFAGDSASYRDPDLADQVGAAQPVPPVGEDTTEDEADEARAAGSRDTAAHLSGERGAVPSAGADYAQSDSAPESDPRAAASATIHAARTPEPEDQSWRRPAESPAAAAAEPPDPAADEFGEPDDDDPDDEPLPQSVRPADAVLIARLDLEVLVVDGRPRYHMADCPHLVGRLTEPLPVNEAVELGFSPCGLCRPVDRLVAAVAHR</sequence>
<name>A0A931G2P4_9ACTN</name>
<feature type="region of interest" description="Disordered" evidence="1">
    <location>
        <begin position="58"/>
        <end position="231"/>
    </location>
</feature>
<keyword evidence="2" id="KW-0472">Membrane</keyword>
<keyword evidence="2" id="KW-1133">Transmembrane helix</keyword>
<evidence type="ECO:0000256" key="2">
    <source>
        <dbReference type="SAM" id="Phobius"/>
    </source>
</evidence>
<dbReference type="Proteomes" id="UP000598146">
    <property type="component" value="Unassembled WGS sequence"/>
</dbReference>
<evidence type="ECO:0008006" key="5">
    <source>
        <dbReference type="Google" id="ProtNLM"/>
    </source>
</evidence>
<dbReference type="RefSeq" id="WP_196415280.1">
    <property type="nucleotide sequence ID" value="NZ_JADQTO010000008.1"/>
</dbReference>
<accession>A0A931G2P4</accession>
<feature type="compositionally biased region" description="Low complexity" evidence="1">
    <location>
        <begin position="85"/>
        <end position="103"/>
    </location>
</feature>
<organism evidence="3 4">
    <name type="scientific">Actinoplanes aureus</name>
    <dbReference type="NCBI Taxonomy" id="2792083"/>
    <lineage>
        <taxon>Bacteria</taxon>
        <taxon>Bacillati</taxon>
        <taxon>Actinomycetota</taxon>
        <taxon>Actinomycetes</taxon>
        <taxon>Micromonosporales</taxon>
        <taxon>Micromonosporaceae</taxon>
        <taxon>Actinoplanes</taxon>
    </lineage>
</organism>
<dbReference type="EMBL" id="JADQTO010000008">
    <property type="protein sequence ID" value="MBG0563489.1"/>
    <property type="molecule type" value="Genomic_DNA"/>
</dbReference>
<feature type="compositionally biased region" description="Low complexity" evidence="1">
    <location>
        <begin position="174"/>
        <end position="183"/>
    </location>
</feature>
<comment type="caution">
    <text evidence="3">The sequence shown here is derived from an EMBL/GenBank/DDBJ whole genome shotgun (WGS) entry which is preliminary data.</text>
</comment>
<evidence type="ECO:0000256" key="1">
    <source>
        <dbReference type="SAM" id="MobiDB-lite"/>
    </source>
</evidence>
<proteinExistence type="predicted"/>
<feature type="transmembrane region" description="Helical" evidence="2">
    <location>
        <begin position="29"/>
        <end position="46"/>
    </location>
</feature>
<reference evidence="3" key="1">
    <citation type="submission" date="2020-11" db="EMBL/GenBank/DDBJ databases">
        <title>Isolation and identification of active actinomycetes.</title>
        <authorList>
            <person name="Sun X."/>
        </authorList>
    </citation>
    <scope>NUCLEOTIDE SEQUENCE</scope>
    <source>
        <strain evidence="3">NEAU-A11</strain>
    </source>
</reference>
<evidence type="ECO:0000313" key="3">
    <source>
        <dbReference type="EMBL" id="MBG0563489.1"/>
    </source>
</evidence>
<dbReference type="AlphaFoldDB" id="A0A931G2P4"/>
<evidence type="ECO:0000313" key="4">
    <source>
        <dbReference type="Proteomes" id="UP000598146"/>
    </source>
</evidence>
<feature type="compositionally biased region" description="Pro residues" evidence="1">
    <location>
        <begin position="59"/>
        <end position="68"/>
    </location>
</feature>